<reference evidence="2 3" key="1">
    <citation type="journal article" date="2019" name="Int. J. Syst. Evol. Microbiol.">
        <title>The Global Catalogue of Microorganisms (GCM) 10K type strain sequencing project: providing services to taxonomists for standard genome sequencing and annotation.</title>
        <authorList>
            <consortium name="The Broad Institute Genomics Platform"/>
            <consortium name="The Broad Institute Genome Sequencing Center for Infectious Disease"/>
            <person name="Wu L."/>
            <person name="Ma J."/>
        </authorList>
    </citation>
    <scope>NUCLEOTIDE SEQUENCE [LARGE SCALE GENOMIC DNA]</scope>
    <source>
        <strain evidence="2 3">JCM 3106</strain>
    </source>
</reference>
<comment type="caution">
    <text evidence="2">The sequence shown here is derived from an EMBL/GenBank/DDBJ whole genome shotgun (WGS) entry which is preliminary data.</text>
</comment>
<gene>
    <name evidence="2" type="ORF">GCM10017559_38940</name>
</gene>
<keyword evidence="1" id="KW-0812">Transmembrane</keyword>
<dbReference type="Proteomes" id="UP001499930">
    <property type="component" value="Unassembled WGS sequence"/>
</dbReference>
<feature type="transmembrane region" description="Helical" evidence="1">
    <location>
        <begin position="20"/>
        <end position="40"/>
    </location>
</feature>
<feature type="transmembrane region" description="Helical" evidence="1">
    <location>
        <begin position="152"/>
        <end position="169"/>
    </location>
</feature>
<protein>
    <submittedName>
        <fullName evidence="2">Uncharacterized protein</fullName>
    </submittedName>
</protein>
<accession>A0ABN3Y0M9</accession>
<evidence type="ECO:0000256" key="1">
    <source>
        <dbReference type="SAM" id="Phobius"/>
    </source>
</evidence>
<feature type="transmembrane region" description="Helical" evidence="1">
    <location>
        <begin position="110"/>
        <end position="132"/>
    </location>
</feature>
<keyword evidence="1" id="KW-1133">Transmembrane helix</keyword>
<evidence type="ECO:0000313" key="2">
    <source>
        <dbReference type="EMBL" id="GAA3012221.1"/>
    </source>
</evidence>
<feature type="transmembrane region" description="Helical" evidence="1">
    <location>
        <begin position="52"/>
        <end position="73"/>
    </location>
</feature>
<keyword evidence="3" id="KW-1185">Reference proteome</keyword>
<name>A0ABN3Y0M9_9ACTN</name>
<proteinExistence type="predicted"/>
<dbReference type="RefSeq" id="WP_344897026.1">
    <property type="nucleotide sequence ID" value="NZ_BAAAWD010000010.1"/>
</dbReference>
<evidence type="ECO:0000313" key="3">
    <source>
        <dbReference type="Proteomes" id="UP001499930"/>
    </source>
</evidence>
<organism evidence="2 3">
    <name type="scientific">Streptosporangium longisporum</name>
    <dbReference type="NCBI Taxonomy" id="46187"/>
    <lineage>
        <taxon>Bacteria</taxon>
        <taxon>Bacillati</taxon>
        <taxon>Actinomycetota</taxon>
        <taxon>Actinomycetes</taxon>
        <taxon>Streptosporangiales</taxon>
        <taxon>Streptosporangiaceae</taxon>
        <taxon>Streptosporangium</taxon>
    </lineage>
</organism>
<keyword evidence="1" id="KW-0472">Membrane</keyword>
<dbReference type="EMBL" id="BAAAWD010000010">
    <property type="protein sequence ID" value="GAA3012221.1"/>
    <property type="molecule type" value="Genomic_DNA"/>
</dbReference>
<sequence length="185" mass="20150">MTLLTGARLGRDAARWGARFYLRHAGPIVGLSMIPALQRFVSIRWGRDLPDVAAVAGELVTVASRVLLVYMIIKLAIVDDPALRPLARDGRWRRLGVFAARRRSDVAAQFLILGAAFTLFDILPDLAVGAWVAEDARETVTSVLVSAKNPTVIAFTLVWMVGVARLMILDAPVPEREPEPASPKG</sequence>